<proteinExistence type="predicted"/>
<reference evidence="1 2" key="2">
    <citation type="journal article" date="2022" name="Mol. Ecol. Resour.">
        <title>The genomes of chicory, endive, great burdock and yacon provide insights into Asteraceae paleo-polyploidization history and plant inulin production.</title>
        <authorList>
            <person name="Fan W."/>
            <person name="Wang S."/>
            <person name="Wang H."/>
            <person name="Wang A."/>
            <person name="Jiang F."/>
            <person name="Liu H."/>
            <person name="Zhao H."/>
            <person name="Xu D."/>
            <person name="Zhang Y."/>
        </authorList>
    </citation>
    <scope>NUCLEOTIDE SEQUENCE [LARGE SCALE GENOMIC DNA]</scope>
    <source>
        <strain evidence="2">cv. Niubang</strain>
    </source>
</reference>
<gene>
    <name evidence="1" type="ORF">L6452_40452</name>
</gene>
<keyword evidence="2" id="KW-1185">Reference proteome</keyword>
<dbReference type="Proteomes" id="UP001055879">
    <property type="component" value="Linkage Group LG16"/>
</dbReference>
<dbReference type="EMBL" id="CM042062">
    <property type="protein sequence ID" value="KAI3669225.1"/>
    <property type="molecule type" value="Genomic_DNA"/>
</dbReference>
<comment type="caution">
    <text evidence="1">The sequence shown here is derived from an EMBL/GenBank/DDBJ whole genome shotgun (WGS) entry which is preliminary data.</text>
</comment>
<organism evidence="1 2">
    <name type="scientific">Arctium lappa</name>
    <name type="common">Greater burdock</name>
    <name type="synonym">Lappa major</name>
    <dbReference type="NCBI Taxonomy" id="4217"/>
    <lineage>
        <taxon>Eukaryota</taxon>
        <taxon>Viridiplantae</taxon>
        <taxon>Streptophyta</taxon>
        <taxon>Embryophyta</taxon>
        <taxon>Tracheophyta</taxon>
        <taxon>Spermatophyta</taxon>
        <taxon>Magnoliopsida</taxon>
        <taxon>eudicotyledons</taxon>
        <taxon>Gunneridae</taxon>
        <taxon>Pentapetalae</taxon>
        <taxon>asterids</taxon>
        <taxon>campanulids</taxon>
        <taxon>Asterales</taxon>
        <taxon>Asteraceae</taxon>
        <taxon>Carduoideae</taxon>
        <taxon>Cardueae</taxon>
        <taxon>Arctiinae</taxon>
        <taxon>Arctium</taxon>
    </lineage>
</organism>
<sequence length="1029" mass="116366">MASMAFIDEHNEIAMLQKPKQAEGFHQIVDFLKSSHIAHALTVAPTIYIEHQRQFRANATIVAENGVQMIKTTVCDKPLTVTEEVIRISLRLDDASGITSISNDELFSKLTSMGYGGPLGVFKFSKAKFSPQWRFLVHTLMHCISKKTTGWSEFSSPIAYALVCLATSRRYNFSKMIFNDLVSNMGNKKSFFMYPRFVQEVITHELSDIPQPVGVYVPKPPKPPKGKVFSNMRRSAGDSEGVDTPLFSTMMVVSQTTEGMAAGSRPSLDHPTASQAQPSHSKTIPQSILIKPTSPITHTYKRKQVKKAPSLLVPESPKPLSPLRENSPLENTHRETTGVSPNPKEVLSEEEVEHMGDEAATTPASTEEESGNINKTSPMATLNEQSFEAPWCQETKGVDSASARQKTSTSKRSNDPSIGGNTPGEGEDRYNYEELMETMGNINKDVIQQRQEIEELKLVILSQQVQIAKLKKLVMKQVKKQKRKQFVLRRRKVEKDAPKKGEINMEEASREGELEKEKVEVEGEREAEKGRVSDTLEAETDNAAETSQAAVTELSPTEVEVAETLIKAKHDTSKTKGVIIKEGGAKKKEKKEMDAEAKNKGKAKMVESDQSVKKQKLVESDEALARKMQEEMEKEERAQVEKDREMAKALAAELNKAYQKGIETEKAKQRAISLRKAMMANTSAKKRRPSQTYLATQERNKMITFLRSAIGVKKEMFVKMSFDQIRELYEKEMGNLKRNEKKRVEFEKKAKESNDIDMNQPFPESEEGTPIKEMAREKEEKKKEATLVQVQKTLKRTKMMAKRKKDKKPRVEEEQKVAEEEGAPESSSQQESSIKDDVNLYMVVMDKVPEPISAEPVGVKPPEVIHWDILTIDGNDYIRLKRKGDKYEVFNTWVKIVRTCSRSDIEEMFDIGMKLYADHLKAPGISLTKLVVEYLCMMFKPEEVDQVIRSVFQEVTSWTLYETSGVYAVTLDRNHTEYFLVDRVYNHTRLKVHAMLKKKLGCAPNSDMAKYLIQRIINQSLGLNPDLGA</sequence>
<accession>A0ACB8XM72</accession>
<reference evidence="2" key="1">
    <citation type="journal article" date="2022" name="Mol. Ecol. Resour.">
        <title>The genomes of chicory, endive, great burdock and yacon provide insights into Asteraceae palaeo-polyploidization history and plant inulin production.</title>
        <authorList>
            <person name="Fan W."/>
            <person name="Wang S."/>
            <person name="Wang H."/>
            <person name="Wang A."/>
            <person name="Jiang F."/>
            <person name="Liu H."/>
            <person name="Zhao H."/>
            <person name="Xu D."/>
            <person name="Zhang Y."/>
        </authorList>
    </citation>
    <scope>NUCLEOTIDE SEQUENCE [LARGE SCALE GENOMIC DNA]</scope>
    <source>
        <strain evidence="2">cv. Niubang</strain>
    </source>
</reference>
<name>A0ACB8XM72_ARCLA</name>
<evidence type="ECO:0000313" key="2">
    <source>
        <dbReference type="Proteomes" id="UP001055879"/>
    </source>
</evidence>
<evidence type="ECO:0000313" key="1">
    <source>
        <dbReference type="EMBL" id="KAI3669225.1"/>
    </source>
</evidence>
<protein>
    <submittedName>
        <fullName evidence="1">Uncharacterized protein</fullName>
    </submittedName>
</protein>